<sequence length="144" mass="16080">MPIMKKADGWYWGSKGPFDTKQKAVQVGQAAHAAGAEDGESAIKEKKAGKLTFALDYHNTYSADPKFWNVFIELVYLRKDKLLCVSHATDQDEIDELYKSIGKIIGKDNVVLTDGAAKKPYCDEHGIDIDVWIDNNPEHIINTP</sequence>
<dbReference type="EMBL" id="LR796202">
    <property type="protein sequence ID" value="CAB4126533.1"/>
    <property type="molecule type" value="Genomic_DNA"/>
</dbReference>
<accession>A0A6J5LL17</accession>
<name>A0A6J5LL17_9CAUD</name>
<evidence type="ECO:0000313" key="1">
    <source>
        <dbReference type="EMBL" id="CAB4126533.1"/>
    </source>
</evidence>
<protein>
    <submittedName>
        <fullName evidence="2">Uncharacterized protein</fullName>
    </submittedName>
</protein>
<reference evidence="2" key="1">
    <citation type="submission" date="2020-04" db="EMBL/GenBank/DDBJ databases">
        <authorList>
            <person name="Chiriac C."/>
            <person name="Salcher M."/>
            <person name="Ghai R."/>
            <person name="Kavagutti S V."/>
        </authorList>
    </citation>
    <scope>NUCLEOTIDE SEQUENCE</scope>
</reference>
<organism evidence="2">
    <name type="scientific">uncultured Caudovirales phage</name>
    <dbReference type="NCBI Taxonomy" id="2100421"/>
    <lineage>
        <taxon>Viruses</taxon>
        <taxon>Duplodnaviria</taxon>
        <taxon>Heunggongvirae</taxon>
        <taxon>Uroviricota</taxon>
        <taxon>Caudoviricetes</taxon>
        <taxon>Peduoviridae</taxon>
        <taxon>Maltschvirus</taxon>
        <taxon>Maltschvirus maltsch</taxon>
    </lineage>
</organism>
<gene>
    <name evidence="2" type="ORF">UFOVP262_38</name>
    <name evidence="1" type="ORF">UFOVP90_2</name>
</gene>
<dbReference type="EMBL" id="LR796276">
    <property type="protein sequence ID" value="CAB4133826.1"/>
    <property type="molecule type" value="Genomic_DNA"/>
</dbReference>
<evidence type="ECO:0000313" key="2">
    <source>
        <dbReference type="EMBL" id="CAB4133826.1"/>
    </source>
</evidence>
<proteinExistence type="predicted"/>